<evidence type="ECO:0000313" key="2">
    <source>
        <dbReference type="Proteomes" id="UP000278632"/>
    </source>
</evidence>
<comment type="caution">
    <text evidence="1">The sequence shown here is derived from an EMBL/GenBank/DDBJ whole genome shotgun (WGS) entry which is preliminary data.</text>
</comment>
<organism evidence="1 2">
    <name type="scientific">Paraeggerthella hongkongensis</name>
    <dbReference type="NCBI Taxonomy" id="230658"/>
    <lineage>
        <taxon>Bacteria</taxon>
        <taxon>Bacillati</taxon>
        <taxon>Actinomycetota</taxon>
        <taxon>Coriobacteriia</taxon>
        <taxon>Eggerthellales</taxon>
        <taxon>Eggerthellaceae</taxon>
        <taxon>Paraeggerthella</taxon>
    </lineage>
</organism>
<protein>
    <submittedName>
        <fullName evidence="1">Uncharacterized protein</fullName>
    </submittedName>
</protein>
<keyword evidence="2" id="KW-1185">Reference proteome</keyword>
<dbReference type="AlphaFoldDB" id="A0A3N0B7Z4"/>
<accession>A0A3N0B7Z4</accession>
<evidence type="ECO:0000313" key="1">
    <source>
        <dbReference type="EMBL" id="RNL43169.1"/>
    </source>
</evidence>
<dbReference type="Pfam" id="PF19585">
    <property type="entry name" value="DUF6092"/>
    <property type="match status" value="1"/>
</dbReference>
<dbReference type="Proteomes" id="UP000278632">
    <property type="component" value="Unassembled WGS sequence"/>
</dbReference>
<reference evidence="2" key="1">
    <citation type="submission" date="2018-05" db="EMBL/GenBank/DDBJ databases">
        <title>Genome Sequencing of selected type strains of the family Eggerthellaceae.</title>
        <authorList>
            <person name="Danylec N."/>
            <person name="Stoll D.A."/>
            <person name="Doetsch A."/>
            <person name="Huch M."/>
        </authorList>
    </citation>
    <scope>NUCLEOTIDE SEQUENCE [LARGE SCALE GENOMIC DNA]</scope>
    <source>
        <strain evidence="2">DSM 16106</strain>
    </source>
</reference>
<dbReference type="EMBL" id="QICD01000013">
    <property type="protein sequence ID" value="RNL43169.1"/>
    <property type="molecule type" value="Genomic_DNA"/>
</dbReference>
<proteinExistence type="predicted"/>
<dbReference type="InterPro" id="IPR046074">
    <property type="entry name" value="DUF6092"/>
</dbReference>
<sequence>MELLVYMVTSAAGLQGEPEAYGPLRLIEASKRLALMLAEEDADRAAALQELAQLIDERKNDCMTDEDSFYAMLNDAAAKLVECV</sequence>
<gene>
    <name evidence="1" type="ORF">DMP08_07475</name>
</gene>
<name>A0A3N0B7Z4_9ACTN</name>